<name>A0A4Z0GU72_9ACTN</name>
<protein>
    <submittedName>
        <fullName evidence="4">Acyl carrier protein</fullName>
    </submittedName>
</protein>
<dbReference type="PROSITE" id="PS00012">
    <property type="entry name" value="PHOSPHOPANTETHEINE"/>
    <property type="match status" value="1"/>
</dbReference>
<evidence type="ECO:0000259" key="3">
    <source>
        <dbReference type="PROSITE" id="PS50075"/>
    </source>
</evidence>
<dbReference type="InterPro" id="IPR006162">
    <property type="entry name" value="Ppantetheine_attach_site"/>
</dbReference>
<dbReference type="AlphaFoldDB" id="A0A4Z0GU72"/>
<sequence length="86" mass="9175">MMSRELTYEELASLMKSCTGITMDPQRLRDDPQAPLADIGLDSLGLLAIVSELEKRHGVQIDSGPEACKTPGDFVAAVNESLTVGA</sequence>
<evidence type="ECO:0000256" key="2">
    <source>
        <dbReference type="ARBA" id="ARBA00022553"/>
    </source>
</evidence>
<keyword evidence="2" id="KW-0597">Phosphoprotein</keyword>
<keyword evidence="5" id="KW-1185">Reference proteome</keyword>
<keyword evidence="1" id="KW-0596">Phosphopantetheine</keyword>
<dbReference type="Gene3D" id="1.10.1200.10">
    <property type="entry name" value="ACP-like"/>
    <property type="match status" value="1"/>
</dbReference>
<organism evidence="4 5">
    <name type="scientific">Streptomyces palmae</name>
    <dbReference type="NCBI Taxonomy" id="1701085"/>
    <lineage>
        <taxon>Bacteria</taxon>
        <taxon>Bacillati</taxon>
        <taxon>Actinomycetota</taxon>
        <taxon>Actinomycetes</taxon>
        <taxon>Kitasatosporales</taxon>
        <taxon>Streptomycetaceae</taxon>
        <taxon>Streptomyces</taxon>
    </lineage>
</organism>
<dbReference type="Pfam" id="PF00550">
    <property type="entry name" value="PP-binding"/>
    <property type="match status" value="1"/>
</dbReference>
<accession>A0A4Z0GU72</accession>
<feature type="domain" description="Carrier" evidence="3">
    <location>
        <begin position="5"/>
        <end position="86"/>
    </location>
</feature>
<evidence type="ECO:0000313" key="4">
    <source>
        <dbReference type="EMBL" id="TGB00592.1"/>
    </source>
</evidence>
<gene>
    <name evidence="4" type="ORF">E4099_21740</name>
</gene>
<dbReference type="Proteomes" id="UP000297948">
    <property type="component" value="Unassembled WGS sequence"/>
</dbReference>
<dbReference type="EMBL" id="SRID01000235">
    <property type="protein sequence ID" value="TGB00592.1"/>
    <property type="molecule type" value="Genomic_DNA"/>
</dbReference>
<dbReference type="InterPro" id="IPR036736">
    <property type="entry name" value="ACP-like_sf"/>
</dbReference>
<dbReference type="OrthoDB" id="3215648at2"/>
<reference evidence="4 5" key="1">
    <citation type="submission" date="2019-03" db="EMBL/GenBank/DDBJ databases">
        <authorList>
            <person name="Gonzalez-Pimentel J.L."/>
        </authorList>
    </citation>
    <scope>NUCLEOTIDE SEQUENCE [LARGE SCALE GENOMIC DNA]</scope>
    <source>
        <strain evidence="4 5">JCM 31289</strain>
    </source>
</reference>
<comment type="caution">
    <text evidence="4">The sequence shown here is derived from an EMBL/GenBank/DDBJ whole genome shotgun (WGS) entry which is preliminary data.</text>
</comment>
<evidence type="ECO:0000313" key="5">
    <source>
        <dbReference type="Proteomes" id="UP000297948"/>
    </source>
</evidence>
<evidence type="ECO:0000256" key="1">
    <source>
        <dbReference type="ARBA" id="ARBA00022450"/>
    </source>
</evidence>
<dbReference type="InterPro" id="IPR009081">
    <property type="entry name" value="PP-bd_ACP"/>
</dbReference>
<dbReference type="SUPFAM" id="SSF47336">
    <property type="entry name" value="ACP-like"/>
    <property type="match status" value="1"/>
</dbReference>
<proteinExistence type="predicted"/>
<dbReference type="PROSITE" id="PS50075">
    <property type="entry name" value="CARRIER"/>
    <property type="match status" value="1"/>
</dbReference>